<keyword evidence="2" id="KW-1185">Reference proteome</keyword>
<sequence length="73" mass="8449">MVHPLCKLLERDTKFEFDGACLNPFEELKEKLISKPIIISLDRGQPFEVMCDANWVVLGVVLGKRFEKILHHI</sequence>
<proteinExistence type="predicted"/>
<dbReference type="SUPFAM" id="SSF56672">
    <property type="entry name" value="DNA/RNA polymerases"/>
    <property type="match status" value="1"/>
</dbReference>
<protein>
    <recommendedName>
        <fullName evidence="3">Reverse transcriptase/retrotransposon-derived protein RNase H-like domain-containing protein</fullName>
    </recommendedName>
</protein>
<dbReference type="InterPro" id="IPR043502">
    <property type="entry name" value="DNA/RNA_pol_sf"/>
</dbReference>
<dbReference type="EMBL" id="CP133623">
    <property type="protein sequence ID" value="WMV58954.1"/>
    <property type="molecule type" value="Genomic_DNA"/>
</dbReference>
<evidence type="ECO:0008006" key="3">
    <source>
        <dbReference type="Google" id="ProtNLM"/>
    </source>
</evidence>
<gene>
    <name evidence="1" type="ORF">MTR67_052339</name>
</gene>
<organism evidence="1 2">
    <name type="scientific">Solanum verrucosum</name>
    <dbReference type="NCBI Taxonomy" id="315347"/>
    <lineage>
        <taxon>Eukaryota</taxon>
        <taxon>Viridiplantae</taxon>
        <taxon>Streptophyta</taxon>
        <taxon>Embryophyta</taxon>
        <taxon>Tracheophyta</taxon>
        <taxon>Spermatophyta</taxon>
        <taxon>Magnoliopsida</taxon>
        <taxon>eudicotyledons</taxon>
        <taxon>Gunneridae</taxon>
        <taxon>Pentapetalae</taxon>
        <taxon>asterids</taxon>
        <taxon>lamiids</taxon>
        <taxon>Solanales</taxon>
        <taxon>Solanaceae</taxon>
        <taxon>Solanoideae</taxon>
        <taxon>Solaneae</taxon>
        <taxon>Solanum</taxon>
    </lineage>
</organism>
<evidence type="ECO:0000313" key="1">
    <source>
        <dbReference type="EMBL" id="WMV58954.1"/>
    </source>
</evidence>
<dbReference type="Proteomes" id="UP001234989">
    <property type="component" value="Chromosome 12"/>
</dbReference>
<name>A0AAF1A3G0_SOLVR</name>
<evidence type="ECO:0000313" key="2">
    <source>
        <dbReference type="Proteomes" id="UP001234989"/>
    </source>
</evidence>
<accession>A0AAF1A3G0</accession>
<dbReference type="AlphaFoldDB" id="A0AAF1A3G0"/>
<reference evidence="1" key="1">
    <citation type="submission" date="2023-08" db="EMBL/GenBank/DDBJ databases">
        <title>A de novo genome assembly of Solanum verrucosum Schlechtendal, a Mexican diploid species geographically isolated from the other diploid A-genome species in potato relatives.</title>
        <authorList>
            <person name="Hosaka K."/>
        </authorList>
    </citation>
    <scope>NUCLEOTIDE SEQUENCE</scope>
    <source>
        <tissue evidence="1">Young leaves</tissue>
    </source>
</reference>